<dbReference type="Proteomes" id="UP000621510">
    <property type="component" value="Unassembled WGS sequence"/>
</dbReference>
<organism evidence="2 3">
    <name type="scientific">Streptomyces endocoffeicus</name>
    <dbReference type="NCBI Taxonomy" id="2898945"/>
    <lineage>
        <taxon>Bacteria</taxon>
        <taxon>Bacillati</taxon>
        <taxon>Actinomycetota</taxon>
        <taxon>Actinomycetes</taxon>
        <taxon>Kitasatosporales</taxon>
        <taxon>Streptomycetaceae</taxon>
        <taxon>Streptomyces</taxon>
    </lineage>
</organism>
<protein>
    <recommendedName>
        <fullName evidence="1">IclR-ED domain-containing protein</fullName>
    </recommendedName>
</protein>
<proteinExistence type="predicted"/>
<evidence type="ECO:0000259" key="1">
    <source>
        <dbReference type="PROSITE" id="PS51078"/>
    </source>
</evidence>
<dbReference type="InterPro" id="IPR050707">
    <property type="entry name" value="HTH_MetabolicPath_Reg"/>
</dbReference>
<dbReference type="PANTHER" id="PTHR30136:SF35">
    <property type="entry name" value="HTH-TYPE TRANSCRIPTIONAL REGULATOR RV1719"/>
    <property type="match status" value="1"/>
</dbReference>
<dbReference type="Pfam" id="PF01614">
    <property type="entry name" value="IclR_C"/>
    <property type="match status" value="1"/>
</dbReference>
<name>A0ABS1PQE3_9ACTN</name>
<keyword evidence="3" id="KW-1185">Reference proteome</keyword>
<evidence type="ECO:0000313" key="2">
    <source>
        <dbReference type="EMBL" id="MBL1114279.1"/>
    </source>
</evidence>
<reference evidence="2 3" key="1">
    <citation type="submission" date="2021-01" db="EMBL/GenBank/DDBJ databases">
        <title>WGS of actinomycetes isolated from Thailand.</title>
        <authorList>
            <person name="Thawai C."/>
        </authorList>
    </citation>
    <scope>NUCLEOTIDE SEQUENCE [LARGE SCALE GENOMIC DNA]</scope>
    <source>
        <strain evidence="2 3">CA3R110</strain>
    </source>
</reference>
<evidence type="ECO:0000313" key="3">
    <source>
        <dbReference type="Proteomes" id="UP000621510"/>
    </source>
</evidence>
<comment type="caution">
    <text evidence="2">The sequence shown here is derived from an EMBL/GenBank/DDBJ whole genome shotgun (WGS) entry which is preliminary data.</text>
</comment>
<accession>A0ABS1PQE3</accession>
<dbReference type="EMBL" id="JAERRG010000006">
    <property type="protein sequence ID" value="MBL1114279.1"/>
    <property type="molecule type" value="Genomic_DNA"/>
</dbReference>
<gene>
    <name evidence="2" type="ORF">JK364_18035</name>
</gene>
<sequence>MERVRRDGYALNRNQYLPDVCALAAPIVAESGAPVAAVAISMPDSRYAASEVDRWGRLVADTAAEISARRFE</sequence>
<dbReference type="Gene3D" id="3.30.450.40">
    <property type="match status" value="1"/>
</dbReference>
<dbReference type="InterPro" id="IPR014757">
    <property type="entry name" value="Tscrpt_reg_IclR_C"/>
</dbReference>
<dbReference type="RefSeq" id="WP_201852243.1">
    <property type="nucleotide sequence ID" value="NZ_JAERRG010000006.1"/>
</dbReference>
<dbReference type="InterPro" id="IPR029016">
    <property type="entry name" value="GAF-like_dom_sf"/>
</dbReference>
<dbReference type="PANTHER" id="PTHR30136">
    <property type="entry name" value="HELIX-TURN-HELIX TRANSCRIPTIONAL REGULATOR, ICLR FAMILY"/>
    <property type="match status" value="1"/>
</dbReference>
<dbReference type="PROSITE" id="PS51078">
    <property type="entry name" value="ICLR_ED"/>
    <property type="match status" value="1"/>
</dbReference>
<feature type="domain" description="IclR-ED" evidence="1">
    <location>
        <begin position="1"/>
        <end position="72"/>
    </location>
</feature>
<dbReference type="SUPFAM" id="SSF55781">
    <property type="entry name" value="GAF domain-like"/>
    <property type="match status" value="1"/>
</dbReference>